<evidence type="ECO:0000256" key="2">
    <source>
        <dbReference type="ARBA" id="ARBA00022448"/>
    </source>
</evidence>
<feature type="compositionally biased region" description="Polar residues" evidence="10">
    <location>
        <begin position="372"/>
        <end position="382"/>
    </location>
</feature>
<dbReference type="FunFam" id="1.10.10.10:FF:000527">
    <property type="entry name" value="Vacuolar protein sorting protein (Vps36), putative"/>
    <property type="match status" value="1"/>
</dbReference>
<dbReference type="Pfam" id="PF11605">
    <property type="entry name" value="Vps36_ESCRT-II"/>
    <property type="match status" value="1"/>
</dbReference>
<dbReference type="STRING" id="655827.E9DUH5"/>
<dbReference type="GO" id="GO:0043328">
    <property type="term" value="P:protein transport to vacuole involved in ubiquitin-dependent protein catabolic process via the multivesicular body sorting pathway"/>
    <property type="evidence" value="ECO:0007669"/>
    <property type="project" value="UniProtKB-UniRule"/>
</dbReference>
<evidence type="ECO:0000256" key="7">
    <source>
        <dbReference type="ARBA" id="ARBA00022927"/>
    </source>
</evidence>
<feature type="region of interest" description="Disordered" evidence="10">
    <location>
        <begin position="434"/>
        <end position="461"/>
    </location>
</feature>
<evidence type="ECO:0000256" key="5">
    <source>
        <dbReference type="ARBA" id="ARBA00022771"/>
    </source>
</evidence>
<dbReference type="InterPro" id="IPR036388">
    <property type="entry name" value="WH-like_DNA-bd_sf"/>
</dbReference>
<dbReference type="GO" id="GO:0043130">
    <property type="term" value="F:ubiquitin binding"/>
    <property type="evidence" value="ECO:0007669"/>
    <property type="project" value="UniProtKB-UniRule"/>
</dbReference>
<comment type="similarity">
    <text evidence="1 9">Belongs to the VPS36 family.</text>
</comment>
<protein>
    <recommendedName>
        <fullName evidence="9">Vacuolar protein-sorting-associated protein 36</fullName>
    </recommendedName>
    <alternativeName>
        <fullName evidence="9">ESCRT-II complex subunit VPS36</fullName>
    </alternativeName>
</protein>
<dbReference type="FunCoup" id="E9DUH5">
    <property type="interactions" value="73"/>
</dbReference>
<evidence type="ECO:0000256" key="10">
    <source>
        <dbReference type="SAM" id="MobiDB-lite"/>
    </source>
</evidence>
<accession>E9DUH5</accession>
<keyword evidence="3" id="KW-0479">Metal-binding</keyword>
<gene>
    <name evidence="12" type="ORF">MAC_01273</name>
</gene>
<evidence type="ECO:0000256" key="6">
    <source>
        <dbReference type="ARBA" id="ARBA00022833"/>
    </source>
</evidence>
<organism evidence="13">
    <name type="scientific">Metarhizium acridum (strain CQMa 102)</name>
    <dbReference type="NCBI Taxonomy" id="655827"/>
    <lineage>
        <taxon>Eukaryota</taxon>
        <taxon>Fungi</taxon>
        <taxon>Dikarya</taxon>
        <taxon>Ascomycota</taxon>
        <taxon>Pezizomycotina</taxon>
        <taxon>Sordariomycetes</taxon>
        <taxon>Hypocreomycetidae</taxon>
        <taxon>Hypocreales</taxon>
        <taxon>Clavicipitaceae</taxon>
        <taxon>Metarhizium</taxon>
    </lineage>
</organism>
<feature type="region of interest" description="Disordered" evidence="10">
    <location>
        <begin position="372"/>
        <end position="397"/>
    </location>
</feature>
<dbReference type="OMA" id="RVCYVDH"/>
<dbReference type="HOGENOM" id="CLU_015433_2_0_1"/>
<feature type="region of interest" description="Disordered" evidence="10">
    <location>
        <begin position="198"/>
        <end position="227"/>
    </location>
</feature>
<evidence type="ECO:0000313" key="12">
    <source>
        <dbReference type="EMBL" id="EFY92637.1"/>
    </source>
</evidence>
<evidence type="ECO:0000256" key="8">
    <source>
        <dbReference type="ARBA" id="ARBA00023054"/>
    </source>
</evidence>
<dbReference type="GO" id="GO:0000814">
    <property type="term" value="C:ESCRT II complex"/>
    <property type="evidence" value="ECO:0007669"/>
    <property type="project" value="UniProtKB-UniRule"/>
</dbReference>
<dbReference type="InterPro" id="IPR037855">
    <property type="entry name" value="Vps36"/>
</dbReference>
<dbReference type="Gene3D" id="2.30.30.380">
    <property type="entry name" value="Zn-finger domain of Sec23/24"/>
    <property type="match status" value="2"/>
</dbReference>
<dbReference type="GO" id="GO:0008270">
    <property type="term" value="F:zinc ion binding"/>
    <property type="evidence" value="ECO:0007669"/>
    <property type="project" value="UniProtKB-KW"/>
</dbReference>
<dbReference type="Proteomes" id="UP000002499">
    <property type="component" value="Unassembled WGS sequence"/>
</dbReference>
<dbReference type="InterPro" id="IPR040608">
    <property type="entry name" value="Snf8/Vps36"/>
</dbReference>
<dbReference type="PROSITE" id="PS51495">
    <property type="entry name" value="GLUE"/>
    <property type="match status" value="1"/>
</dbReference>
<dbReference type="Gene3D" id="2.30.29.30">
    <property type="entry name" value="Pleckstrin-homology domain (PH domain)/Phosphotyrosine-binding domain (PTB)"/>
    <property type="match status" value="2"/>
</dbReference>
<keyword evidence="13" id="KW-1185">Reference proteome</keyword>
<dbReference type="InterPro" id="IPR001876">
    <property type="entry name" value="Znf_RanBP2"/>
</dbReference>
<keyword evidence="6" id="KW-0862">Zinc</keyword>
<dbReference type="InterPro" id="IPR036443">
    <property type="entry name" value="Znf_RanBP2_sf"/>
</dbReference>
<name>E9DUH5_METAQ</name>
<keyword evidence="9" id="KW-0963">Cytoplasm</keyword>
<dbReference type="GO" id="GO:0031902">
    <property type="term" value="C:late endosome membrane"/>
    <property type="evidence" value="ECO:0007669"/>
    <property type="project" value="UniProtKB-UniRule"/>
</dbReference>
<dbReference type="GO" id="GO:0032266">
    <property type="term" value="F:phosphatidylinositol-3-phosphate binding"/>
    <property type="evidence" value="ECO:0007669"/>
    <property type="project" value="UniProtKB-UniRule"/>
</dbReference>
<feature type="compositionally biased region" description="Polar residues" evidence="10">
    <location>
        <begin position="446"/>
        <end position="461"/>
    </location>
</feature>
<evidence type="ECO:0000256" key="3">
    <source>
        <dbReference type="ARBA" id="ARBA00022723"/>
    </source>
</evidence>
<feature type="region of interest" description="Disordered" evidence="10">
    <location>
        <begin position="83"/>
        <end position="112"/>
    </location>
</feature>
<comment type="subunit">
    <text evidence="9">Component of the endosomal sorting complex required for transport II (ESCRT-II).</text>
</comment>
<evidence type="ECO:0000256" key="4">
    <source>
        <dbReference type="ARBA" id="ARBA00022753"/>
    </source>
</evidence>
<keyword evidence="2 9" id="KW-0813">Transport</keyword>
<dbReference type="OrthoDB" id="271448at2759"/>
<dbReference type="Gene3D" id="1.10.10.10">
    <property type="entry name" value="Winged helix-like DNA-binding domain superfamily/Winged helix DNA-binding domain"/>
    <property type="match status" value="2"/>
</dbReference>
<evidence type="ECO:0000256" key="9">
    <source>
        <dbReference type="RuleBase" id="RU367095"/>
    </source>
</evidence>
<feature type="region of interest" description="Disordered" evidence="10">
    <location>
        <begin position="316"/>
        <end position="335"/>
    </location>
</feature>
<evidence type="ECO:0000256" key="1">
    <source>
        <dbReference type="ARBA" id="ARBA00009697"/>
    </source>
</evidence>
<proteinExistence type="inferred from homology"/>
<dbReference type="InterPro" id="IPR021648">
    <property type="entry name" value="GLUE_dom"/>
</dbReference>
<reference evidence="12 13" key="1">
    <citation type="journal article" date="2011" name="PLoS Genet.">
        <title>Genome sequencing and comparative transcriptomics of the model entomopathogenic fungi Metarhizium anisopliae and M. acridum.</title>
        <authorList>
            <person name="Gao Q."/>
            <person name="Jin K."/>
            <person name="Ying S.H."/>
            <person name="Zhang Y."/>
            <person name="Xiao G."/>
            <person name="Shang Y."/>
            <person name="Duan Z."/>
            <person name="Hu X."/>
            <person name="Xie X.Q."/>
            <person name="Zhou G."/>
            <person name="Peng G."/>
            <person name="Luo Z."/>
            <person name="Huang W."/>
            <person name="Wang B."/>
            <person name="Fang W."/>
            <person name="Wang S."/>
            <person name="Zhong Y."/>
            <person name="Ma L.J."/>
            <person name="St Leger R.J."/>
            <person name="Zhao G.P."/>
            <person name="Pei Y."/>
            <person name="Feng M.G."/>
            <person name="Xia Y."/>
            <person name="Wang C."/>
        </authorList>
    </citation>
    <scope>NUCLEOTIDE SEQUENCE [LARGE SCALE GENOMIC DNA]</scope>
    <source>
        <strain evidence="12 13">CQMa 102</strain>
    </source>
</reference>
<evidence type="ECO:0000259" key="11">
    <source>
        <dbReference type="PROSITE" id="PS51495"/>
    </source>
</evidence>
<dbReference type="InterPro" id="IPR011993">
    <property type="entry name" value="PH-like_dom_sf"/>
</dbReference>
<feature type="region of interest" description="Disordered" evidence="10">
    <location>
        <begin position="284"/>
        <end position="304"/>
    </location>
</feature>
<dbReference type="FunFam" id="1.10.10.10:FF:000165">
    <property type="entry name" value="Vacuolar protein sorting protein (Vps36)"/>
    <property type="match status" value="1"/>
</dbReference>
<comment type="subcellular location">
    <subcellularLocation>
        <location evidence="9">Cytoplasm</location>
    </subcellularLocation>
    <subcellularLocation>
        <location evidence="9">Endosome</location>
    </subcellularLocation>
</comment>
<keyword evidence="7 9" id="KW-0653">Protein transport</keyword>
<keyword evidence="8" id="KW-0175">Coiled coil</keyword>
<keyword evidence="5" id="KW-0863">Zinc-finger</keyword>
<dbReference type="Gene3D" id="6.10.140.260">
    <property type="match status" value="1"/>
</dbReference>
<dbReference type="InParanoid" id="E9DUH5"/>
<dbReference type="SUPFAM" id="SSF90209">
    <property type="entry name" value="Ran binding protein zinc finger-like"/>
    <property type="match status" value="2"/>
</dbReference>
<dbReference type="InterPro" id="IPR031558">
    <property type="entry name" value="Vps36-NZF-N"/>
</dbReference>
<dbReference type="SUPFAM" id="SSF46785">
    <property type="entry name" value="Winged helix' DNA-binding domain"/>
    <property type="match status" value="1"/>
</dbReference>
<evidence type="ECO:0000313" key="13">
    <source>
        <dbReference type="Proteomes" id="UP000002499"/>
    </source>
</evidence>
<keyword evidence="4 9" id="KW-0967">Endosome</keyword>
<dbReference type="AlphaFoldDB" id="E9DUH5"/>
<feature type="domain" description="GLUE N-terminal" evidence="11">
    <location>
        <begin position="1"/>
        <end position="437"/>
    </location>
</feature>
<dbReference type="SUPFAM" id="SSF50729">
    <property type="entry name" value="PH domain-like"/>
    <property type="match status" value="2"/>
</dbReference>
<dbReference type="PANTHER" id="PTHR13128:SF12">
    <property type="entry name" value="VACUOLAR PROTEIN-SORTING-ASSOCIATED PROTEIN 36"/>
    <property type="match status" value="1"/>
</dbReference>
<dbReference type="SMART" id="SM00547">
    <property type="entry name" value="ZnF_RBZ"/>
    <property type="match status" value="1"/>
</dbReference>
<dbReference type="EMBL" id="GL698474">
    <property type="protein sequence ID" value="EFY92637.1"/>
    <property type="molecule type" value="Genomic_DNA"/>
</dbReference>
<dbReference type="eggNOG" id="KOG2760">
    <property type="taxonomic scope" value="Eukaryota"/>
</dbReference>
<dbReference type="Pfam" id="PF16988">
    <property type="entry name" value="Vps36-NZF-N"/>
    <property type="match status" value="2"/>
</dbReference>
<comment type="function">
    <text evidence="9">Component of the ESCRT-II complex (endosomal sorting complex required for transport II), which is required for multivesicular body (MVB) formation and sorting of endosomal cargo proteins into MVBs.</text>
</comment>
<dbReference type="PANTHER" id="PTHR13128">
    <property type="entry name" value="VACUOLAR PROTEIN-SORTING-ASSOCIATED PROTEIN 36"/>
    <property type="match status" value="1"/>
</dbReference>
<dbReference type="InterPro" id="IPR036390">
    <property type="entry name" value="WH_DNA-bd_sf"/>
</dbReference>
<sequence length="744" mass="80775">MLGSMKGYNRKLKLPDHQNGQVYLTSHRICYVDKAKPRTNSMALDLKDIDRYDFYAGFLKSSPKITIFPKPLKRSSLHNRALSNAAPPLRNNSASPGQRDSAHRPPPEPPQVTTATWVCTICSFSNPIPVNFDPAAANAHTPLPPCLACGIKVQNSMALDLKDIDRYDFYAGFLKSSPKITIFPKPLKRSSLHNRALSNAAPPLRNNSASPGQRDSAHRPPPEPPQVTTATWVCTICSFSNPIPVNFDPAAANAHTPLPQCLACGIKPTLAHVLKAAINNASQRPTPVINSFSGSSPLSNRQHESNALLTTSINPRDSFQQSHGQTLGQNRPSSSADAGASFACPRCTFSNHPSLLACEICGAPLLSQNTPSIETESPTVRTESPGPVHEAPSNAPSGIDVAESIKISFRGGGMQIFYERLKGAITQRKWLLQNAPPVPKNGRSADPNTVAGSSDTSTSRTKTAGIAGLEQLGLNMHKNNEILIGNAFEDLEALMSSAKEVIALAERYARQTNGATGGASAEENAILAESASQLGLVTTKDIVAGGSSEYLYISELSRNLAEFLADDSRGVLKRAGGIITLVDLWAMFNRARGGVELVSPLDFEKAARLWESLKLPVRLRTFRSGVMVVQSHDRTDDTTIKSLLSWLQDLHEFPPEREVTWDWREFGRGVTALETAERFGWSIGVAEEELLMAEEHGALCREEGLEGLKFWKNYIDTGDAPPPKSKARLEQEAVIKALQDSGFI</sequence>
<dbReference type="Pfam" id="PF04157">
    <property type="entry name" value="EAP30"/>
    <property type="match status" value="1"/>
</dbReference>